<proteinExistence type="predicted"/>
<reference evidence="1" key="1">
    <citation type="submission" date="2022-11" db="EMBL/GenBank/DDBJ databases">
        <title>beta-Carotene-producing bacterium, Jeongeuplla avenae sp. nov., alleviates the salt stress of Arabidopsis seedlings.</title>
        <authorList>
            <person name="Jiang L."/>
            <person name="Lee J."/>
        </authorList>
    </citation>
    <scope>NUCLEOTIDE SEQUENCE</scope>
    <source>
        <strain evidence="1">DY_R2A_6</strain>
    </source>
</reference>
<evidence type="ECO:0000313" key="1">
    <source>
        <dbReference type="EMBL" id="WAJ29249.1"/>
    </source>
</evidence>
<dbReference type="EMBL" id="CP113520">
    <property type="protein sequence ID" value="WAJ29249.1"/>
    <property type="molecule type" value="Genomic_DNA"/>
</dbReference>
<dbReference type="Proteomes" id="UP001163223">
    <property type="component" value="Chromosome"/>
</dbReference>
<protein>
    <submittedName>
        <fullName evidence="1">Uncharacterized protein</fullName>
    </submittedName>
</protein>
<accession>A0ACD4NQR3</accession>
<sequence length="69" mass="7792">MPQSYYALRDEDDGSWSVIDLSKDEPVTIRNRSLVGLNKQEAYDAIRLLAIVEQLRRGMPDPANDAQDA</sequence>
<evidence type="ECO:0000313" key="2">
    <source>
        <dbReference type="Proteomes" id="UP001163223"/>
    </source>
</evidence>
<gene>
    <name evidence="1" type="ORF">OXU80_03150</name>
</gene>
<name>A0ACD4NQR3_9HYPH</name>
<organism evidence="1 2">
    <name type="scientific">Antarcticirhabdus aurantiaca</name>
    <dbReference type="NCBI Taxonomy" id="2606717"/>
    <lineage>
        <taxon>Bacteria</taxon>
        <taxon>Pseudomonadati</taxon>
        <taxon>Pseudomonadota</taxon>
        <taxon>Alphaproteobacteria</taxon>
        <taxon>Hyphomicrobiales</taxon>
        <taxon>Aurantimonadaceae</taxon>
        <taxon>Antarcticirhabdus</taxon>
    </lineage>
</organism>
<keyword evidence="2" id="KW-1185">Reference proteome</keyword>